<dbReference type="InterPro" id="IPR043129">
    <property type="entry name" value="ATPase_NBD"/>
</dbReference>
<reference evidence="2" key="1">
    <citation type="journal article" date="2021" name="Gut Microbes">
        <title>A synthetic consortium of 100 gut commensals modulates the composition and function in a colon model of the microbiome of elderly subjects.</title>
        <authorList>
            <person name="Perez M."/>
            <person name="Ntemiri A."/>
            <person name="Tan H."/>
            <person name="Harris H.M.B."/>
            <person name="Roager H.M."/>
            <person name="Ribiere C."/>
            <person name="O'Toole P.W."/>
        </authorList>
    </citation>
    <scope>NUCLEOTIDE SEQUENCE</scope>
    <source>
        <strain evidence="2">MCC335</strain>
    </source>
</reference>
<dbReference type="PANTHER" id="PTHR18964">
    <property type="entry name" value="ROK (REPRESSOR, ORF, KINASE) FAMILY"/>
    <property type="match status" value="1"/>
</dbReference>
<comment type="similarity">
    <text evidence="1">Belongs to the ROK (NagC/XylR) family.</text>
</comment>
<dbReference type="Proteomes" id="UP000708338">
    <property type="component" value="Unassembled WGS sequence"/>
</dbReference>
<sequence length="312" mass="34123">MGILCIDVGGSFLKHTVLDDELDIKKVSSAVTPRNDLNSFLREIRKIYDRYQGISGIAVSIPGIIDTERGFMYTGGSLDYIRDIPMAETISELCDGLPVSIENDAKAAATAELYAGVLKHAKNGIILTLGTAVGGTVIVDKKILRGKNLFAGEMSYAIYHDDGVRDDSWDVQSNMWGCRSIPAQIVRTYGDEALRCEDIFDRLVKGDPRADQAVRAAARDAALLAHNLQCIFDPEVIAFGGGISAEQDYIQLIREEAKKINGLFHGVVPLPRIEACRFYNNANLLGAYFAFQNMDRSAAGEWSVRGKGVLQA</sequence>
<dbReference type="AlphaFoldDB" id="A0AA41K4M7"/>
<accession>A0AA41K4M7</accession>
<dbReference type="EMBL" id="WQPS01000004">
    <property type="protein sequence ID" value="MBT9808764.1"/>
    <property type="molecule type" value="Genomic_DNA"/>
</dbReference>
<evidence type="ECO:0000256" key="1">
    <source>
        <dbReference type="ARBA" id="ARBA00006479"/>
    </source>
</evidence>
<dbReference type="InterPro" id="IPR000600">
    <property type="entry name" value="ROK"/>
</dbReference>
<dbReference type="SUPFAM" id="SSF53067">
    <property type="entry name" value="Actin-like ATPase domain"/>
    <property type="match status" value="1"/>
</dbReference>
<evidence type="ECO:0000313" key="2">
    <source>
        <dbReference type="EMBL" id="MBT9808764.1"/>
    </source>
</evidence>
<dbReference type="CDD" id="cd24152">
    <property type="entry name" value="ASKHA_NBD_ROK-like"/>
    <property type="match status" value="1"/>
</dbReference>
<comment type="caution">
    <text evidence="2">The sequence shown here is derived from an EMBL/GenBank/DDBJ whole genome shotgun (WGS) entry which is preliminary data.</text>
</comment>
<protein>
    <submittedName>
        <fullName evidence="2">ROK family protein</fullName>
    </submittedName>
</protein>
<dbReference type="Gene3D" id="3.30.420.40">
    <property type="match status" value="2"/>
</dbReference>
<proteinExistence type="inferred from homology"/>
<dbReference type="PANTHER" id="PTHR18964:SF170">
    <property type="entry name" value="SUGAR KINASE"/>
    <property type="match status" value="1"/>
</dbReference>
<dbReference type="RefSeq" id="WP_007859962.1">
    <property type="nucleotide sequence ID" value="NZ_CABJDD010000002.1"/>
</dbReference>
<organism evidence="2 3">
    <name type="scientific">Enterocloster citroniae</name>
    <dbReference type="NCBI Taxonomy" id="358743"/>
    <lineage>
        <taxon>Bacteria</taxon>
        <taxon>Bacillati</taxon>
        <taxon>Bacillota</taxon>
        <taxon>Clostridia</taxon>
        <taxon>Lachnospirales</taxon>
        <taxon>Lachnospiraceae</taxon>
        <taxon>Enterocloster</taxon>
    </lineage>
</organism>
<evidence type="ECO:0000313" key="3">
    <source>
        <dbReference type="Proteomes" id="UP000708338"/>
    </source>
</evidence>
<name>A0AA41K4M7_9FIRM</name>
<gene>
    <name evidence="2" type="ORF">GPL26_03800</name>
</gene>
<dbReference type="Pfam" id="PF00480">
    <property type="entry name" value="ROK"/>
    <property type="match status" value="1"/>
</dbReference>